<proteinExistence type="inferred from homology"/>
<dbReference type="GO" id="GO:0009401">
    <property type="term" value="P:phosphoenolpyruvate-dependent sugar phosphotransferase system"/>
    <property type="evidence" value="ECO:0007669"/>
    <property type="project" value="UniProtKB-KW"/>
</dbReference>
<comment type="similarity">
    <text evidence="11">Belongs to the UlaA family.</text>
</comment>
<evidence type="ECO:0000256" key="14">
    <source>
        <dbReference type="SAM" id="Phobius"/>
    </source>
</evidence>
<organism evidence="16 18">
    <name type="scientific">Dickeya solani</name>
    <dbReference type="NCBI Taxonomy" id="1089444"/>
    <lineage>
        <taxon>Bacteria</taxon>
        <taxon>Pseudomonadati</taxon>
        <taxon>Pseudomonadota</taxon>
        <taxon>Gammaproteobacteria</taxon>
        <taxon>Enterobacterales</taxon>
        <taxon>Pectobacteriaceae</taxon>
        <taxon>Dickeya</taxon>
    </lineage>
</organism>
<evidence type="ECO:0000256" key="13">
    <source>
        <dbReference type="ARBA" id="ARBA00042859"/>
    </source>
</evidence>
<evidence type="ECO:0000256" key="1">
    <source>
        <dbReference type="ARBA" id="ARBA00004651"/>
    </source>
</evidence>
<feature type="transmembrane region" description="Helical" evidence="14">
    <location>
        <begin position="391"/>
        <end position="410"/>
    </location>
</feature>
<feature type="transmembrane region" description="Helical" evidence="14">
    <location>
        <begin position="158"/>
        <end position="180"/>
    </location>
</feature>
<evidence type="ECO:0000256" key="2">
    <source>
        <dbReference type="ARBA" id="ARBA00011738"/>
    </source>
</evidence>
<reference evidence="15 17" key="1">
    <citation type="submission" date="2023-10" db="EMBL/GenBank/DDBJ databases">
        <title>Clonality and diversity in the soft rot Dickeya solani phytopathogen.</title>
        <authorList>
            <person name="Pedron J."/>
            <person name="Van Gijisegem F."/>
            <person name="Portier P."/>
            <person name="Taghouti G."/>
        </authorList>
    </citation>
    <scope>NUCLEOTIDE SEQUENCE [LARGE SCALE GENOMIC DNA]</scope>
    <source>
        <strain evidence="15 17">FVG2-MFV017-A9</strain>
    </source>
</reference>
<dbReference type="InterPro" id="IPR051562">
    <property type="entry name" value="Ascorbate-PTS_EIIC"/>
</dbReference>
<comment type="function">
    <text evidence="10">The phosphoenolpyruvate-dependent sugar phosphotransferase system (sugar PTS), a major carbohydrate active transport system, catalyzes the phosphorylation of incoming sugar substrates concomitantly with their translocation across the cell membrane. The enzyme II UlaABC PTS system is involved in ascorbate transport.</text>
</comment>
<dbReference type="Proteomes" id="UP001304423">
    <property type="component" value="Chromosome"/>
</dbReference>
<accession>A0AAP8Q4P8</accession>
<dbReference type="EMBL" id="CP136339">
    <property type="protein sequence ID" value="WOA52564.1"/>
    <property type="molecule type" value="Genomic_DNA"/>
</dbReference>
<keyword evidence="5" id="KW-0762">Sugar transport</keyword>
<evidence type="ECO:0000313" key="15">
    <source>
        <dbReference type="EMBL" id="MDV7043580.1"/>
    </source>
</evidence>
<dbReference type="GeneID" id="43517444"/>
<dbReference type="InterPro" id="IPR004703">
    <property type="entry name" value="PTS_sugar-sp_permease"/>
</dbReference>
<evidence type="ECO:0000313" key="17">
    <source>
        <dbReference type="Proteomes" id="UP001187868"/>
    </source>
</evidence>
<reference evidence="16" key="2">
    <citation type="submission" date="2023-10" db="EMBL/GenBank/DDBJ databases">
        <title>Clonality and diversity in the soft rot Dickeya solani phytopathogen.</title>
        <authorList>
            <person name="Pedron J."/>
            <person name="Van Gijsegem F."/>
            <person name="Portier P."/>
            <person name="Taghouti G."/>
        </authorList>
    </citation>
    <scope>NUCLEOTIDE SEQUENCE</scope>
    <source>
        <strain evidence="16">CFBP5647</strain>
    </source>
</reference>
<gene>
    <name evidence="15" type="ORF">RUJ08_15745</name>
    <name evidence="16" type="ORF">RXA29_22370</name>
</gene>
<evidence type="ECO:0000256" key="6">
    <source>
        <dbReference type="ARBA" id="ARBA00022683"/>
    </source>
</evidence>
<dbReference type="Proteomes" id="UP001187868">
    <property type="component" value="Unassembled WGS sequence"/>
</dbReference>
<evidence type="ECO:0000256" key="11">
    <source>
        <dbReference type="ARBA" id="ARBA00038218"/>
    </source>
</evidence>
<dbReference type="PANTHER" id="PTHR33843:SF4">
    <property type="entry name" value="ASCORBATE-SPECIFIC PTS SYSTEM EIIC COMPONENT"/>
    <property type="match status" value="1"/>
</dbReference>
<dbReference type="GO" id="GO:0005886">
    <property type="term" value="C:plasma membrane"/>
    <property type="evidence" value="ECO:0007669"/>
    <property type="project" value="UniProtKB-SubCell"/>
</dbReference>
<keyword evidence="4" id="KW-1003">Cell membrane</keyword>
<feature type="transmembrane region" description="Helical" evidence="14">
    <location>
        <begin position="277"/>
        <end position="296"/>
    </location>
</feature>
<evidence type="ECO:0000256" key="3">
    <source>
        <dbReference type="ARBA" id="ARBA00022448"/>
    </source>
</evidence>
<protein>
    <recommendedName>
        <fullName evidence="12">Ascorbate-specific PTS system EIIC component</fullName>
    </recommendedName>
    <alternativeName>
        <fullName evidence="13">Ascorbate-specific permease IIC component UlaA</fullName>
    </alternativeName>
</protein>
<comment type="subcellular location">
    <subcellularLocation>
        <location evidence="1">Cell membrane</location>
        <topology evidence="1">Multi-pass membrane protein</topology>
    </subcellularLocation>
</comment>
<keyword evidence="8 14" id="KW-1133">Transmembrane helix</keyword>
<feature type="transmembrane region" description="Helical" evidence="14">
    <location>
        <begin position="128"/>
        <end position="152"/>
    </location>
</feature>
<evidence type="ECO:0000256" key="8">
    <source>
        <dbReference type="ARBA" id="ARBA00022989"/>
    </source>
</evidence>
<dbReference type="PANTHER" id="PTHR33843">
    <property type="entry name" value="ASCORBATE-SPECIFIC PTS SYSTEM EIIC COMPONENT"/>
    <property type="match status" value="1"/>
</dbReference>
<keyword evidence="6" id="KW-0598">Phosphotransferase system</keyword>
<evidence type="ECO:0000313" key="18">
    <source>
        <dbReference type="Proteomes" id="UP001304423"/>
    </source>
</evidence>
<evidence type="ECO:0000256" key="12">
    <source>
        <dbReference type="ARBA" id="ARBA00039702"/>
    </source>
</evidence>
<feature type="transmembrane region" description="Helical" evidence="14">
    <location>
        <begin position="49"/>
        <end position="67"/>
    </location>
</feature>
<evidence type="ECO:0000256" key="10">
    <source>
        <dbReference type="ARBA" id="ARBA00037387"/>
    </source>
</evidence>
<evidence type="ECO:0000256" key="4">
    <source>
        <dbReference type="ARBA" id="ARBA00022475"/>
    </source>
</evidence>
<evidence type="ECO:0000256" key="7">
    <source>
        <dbReference type="ARBA" id="ARBA00022692"/>
    </source>
</evidence>
<evidence type="ECO:0000313" key="16">
    <source>
        <dbReference type="EMBL" id="WOA52564.1"/>
    </source>
</evidence>
<keyword evidence="7 14" id="KW-0812">Transmembrane</keyword>
<dbReference type="EMBL" id="JAWLLM010000016">
    <property type="protein sequence ID" value="MDV7043580.1"/>
    <property type="molecule type" value="Genomic_DNA"/>
</dbReference>
<dbReference type="AlphaFoldDB" id="A0AAP8Q4P8"/>
<comment type="subunit">
    <text evidence="2">Homodimer.</text>
</comment>
<feature type="transmembrane region" description="Helical" evidence="14">
    <location>
        <begin position="101"/>
        <end position="121"/>
    </location>
</feature>
<feature type="transmembrane region" description="Helical" evidence="14">
    <location>
        <begin position="6"/>
        <end position="29"/>
    </location>
</feature>
<dbReference type="RefSeq" id="WP_022634332.1">
    <property type="nucleotide sequence ID" value="NZ_CP017454.1"/>
</dbReference>
<keyword evidence="3" id="KW-0813">Transport</keyword>
<keyword evidence="9 14" id="KW-0472">Membrane</keyword>
<feature type="transmembrane region" description="Helical" evidence="14">
    <location>
        <begin position="365"/>
        <end position="384"/>
    </location>
</feature>
<keyword evidence="17" id="KW-1185">Reference proteome</keyword>
<name>A0AAP8Q4P8_9GAMM</name>
<evidence type="ECO:0000256" key="9">
    <source>
        <dbReference type="ARBA" id="ARBA00023136"/>
    </source>
</evidence>
<sequence>MNEQEVIVFKFLIDLLKDAAILVSLFTMFGNIIQKKNINDIITSTVKTYLGFVILFASANLLISPSLNNFSKIFLTAFHVQGIVPNNEVVIVVAMEKLGQIYSSAIAVGLIGAMLFNIILARVTPLKYIVLSGHHVFFMVSCLTIIAMLHGISVSNSAILATFITGIWCVISPALLVRYCRQIDNCDELRKSGDFSIGQFGSTSYMLAGWLGEKLGNKANDAEKLAIPTSIGFLKDKQVSTFFVMLLFFVVSALVAGADHVQLIADAGNKDSSHTNIFLFLLKQAGLFAAGVYMLTRGVHMFIEELIPAFKGISDKVIKKSIPAIEIYSLFPYSNNAVFIGFICCTISGFLTMILLPVFGYPAMVPSLLFTFASGGGAGIIGNATGGIRGAVIGAVACGIISIAGSAFIFQPIHDAGVDAPTTYSTTDFTLLGLSLHSALSLLHR</sequence>
<dbReference type="Pfam" id="PF03611">
    <property type="entry name" value="EIIC-GAT"/>
    <property type="match status" value="1"/>
</dbReference>
<feature type="transmembrane region" description="Helical" evidence="14">
    <location>
        <begin position="239"/>
        <end position="257"/>
    </location>
</feature>
<feature type="transmembrane region" description="Helical" evidence="14">
    <location>
        <begin position="337"/>
        <end position="359"/>
    </location>
</feature>
<evidence type="ECO:0000256" key="5">
    <source>
        <dbReference type="ARBA" id="ARBA00022597"/>
    </source>
</evidence>